<evidence type="ECO:0000313" key="7">
    <source>
        <dbReference type="Proteomes" id="UP001378592"/>
    </source>
</evidence>
<feature type="compositionally biased region" description="Polar residues" evidence="5">
    <location>
        <begin position="550"/>
        <end position="559"/>
    </location>
</feature>
<dbReference type="InterPro" id="IPR043441">
    <property type="entry name" value="Tjap1/BEGAIN"/>
</dbReference>
<name>A0AAN9W187_9ORTH</name>
<evidence type="ECO:0000256" key="2">
    <source>
        <dbReference type="ARBA" id="ARBA00022553"/>
    </source>
</evidence>
<comment type="subcellular location">
    <subcellularLocation>
        <location evidence="1">Membrane</location>
        <topology evidence="1">Peripheral membrane protein</topology>
    </subcellularLocation>
</comment>
<evidence type="ECO:0000256" key="3">
    <source>
        <dbReference type="ARBA" id="ARBA00023136"/>
    </source>
</evidence>
<keyword evidence="7" id="KW-1185">Reference proteome</keyword>
<dbReference type="PANTHER" id="PTHR28664:SF4">
    <property type="entry name" value="TIGHT JUNCTION-ASSOCIATED PROTEIN 1"/>
    <property type="match status" value="1"/>
</dbReference>
<feature type="region of interest" description="Disordered" evidence="5">
    <location>
        <begin position="492"/>
        <end position="598"/>
    </location>
</feature>
<comment type="caution">
    <text evidence="6">The sequence shown here is derived from an EMBL/GenBank/DDBJ whole genome shotgun (WGS) entry which is preliminary data.</text>
</comment>
<feature type="compositionally biased region" description="Polar residues" evidence="5">
    <location>
        <begin position="492"/>
        <end position="514"/>
    </location>
</feature>
<organism evidence="6 7">
    <name type="scientific">Gryllus longicercus</name>
    <dbReference type="NCBI Taxonomy" id="2509291"/>
    <lineage>
        <taxon>Eukaryota</taxon>
        <taxon>Metazoa</taxon>
        <taxon>Ecdysozoa</taxon>
        <taxon>Arthropoda</taxon>
        <taxon>Hexapoda</taxon>
        <taxon>Insecta</taxon>
        <taxon>Pterygota</taxon>
        <taxon>Neoptera</taxon>
        <taxon>Polyneoptera</taxon>
        <taxon>Orthoptera</taxon>
        <taxon>Ensifera</taxon>
        <taxon>Gryllidea</taxon>
        <taxon>Grylloidea</taxon>
        <taxon>Gryllidae</taxon>
        <taxon>Gryllinae</taxon>
        <taxon>Gryllus</taxon>
    </lineage>
</organism>
<dbReference type="Proteomes" id="UP001378592">
    <property type="component" value="Unassembled WGS sequence"/>
</dbReference>
<feature type="compositionally biased region" description="Polar residues" evidence="5">
    <location>
        <begin position="525"/>
        <end position="539"/>
    </location>
</feature>
<sequence>MAQQTSCKECGWVCRSCDDQGLLQLHVEVENLKQQLLERESHIRIMETSFLAEADKFPNGEAAALTEELLTWQDKYSRLYESYKRVQKVNQSLEDKLLRIVDKCETEKNDLLKEVSALTQRLIDARTKVNRLQTENDRYKNDVSLAIQLLQCKPANFVPQKYDSLPADLQQKVLAYVCGRRRPSDVGAVPIRVEMRTIKVPVSTSPPSSMLYPVNEAHSIKELSSDEGHEDEIELMSDTDVNYSEGRRPLDNVSAAIMAKVLEERERERQQTRHCESCTCFTNVAAVTVDSSTQTSVTDLEPNISCMNGYTATTRGSQGHVRFVDSLSRNISGNAQTNFPSRLGLKITENRNSKCDATLINIDSLPDVKAVRKTENVGSVIDMKNDNSSIKRELSNENHILSRERPLECSVCDTEEKEPDKMNLSYNSCISDSSNKFILEDILSREDGPDKLNSLQTKSSKEDCIIDLEVASDGRSDVPKANRGKELSIARNSGEVSNKSTSNLQRVSGSQSFSLKVGNREARNLGSSESGGTARSPSNWIRYPSDASKKSTLVVSSDKTVVPSVRPSETSVSRVSFPSVSLRGSNRGSENSPGSGPRFCSMRLQAGTSNILLDNATSYEPVLYTSRHTQDGVESWGVSASRSGAAVLVHAPRSRAPSLDEAPTQNKVALWVHANPTQTGT</sequence>
<keyword evidence="3" id="KW-0472">Membrane</keyword>
<protein>
    <recommendedName>
        <fullName evidence="8">Brain-enriched guanylate kinase-associated protein</fullName>
    </recommendedName>
</protein>
<keyword evidence="2" id="KW-0597">Phosphoprotein</keyword>
<feature type="compositionally biased region" description="Polar residues" evidence="5">
    <location>
        <begin position="567"/>
        <end position="594"/>
    </location>
</feature>
<evidence type="ECO:0000256" key="5">
    <source>
        <dbReference type="SAM" id="MobiDB-lite"/>
    </source>
</evidence>
<evidence type="ECO:0000256" key="1">
    <source>
        <dbReference type="ARBA" id="ARBA00004170"/>
    </source>
</evidence>
<dbReference type="AlphaFoldDB" id="A0AAN9W187"/>
<keyword evidence="4" id="KW-0175">Coiled coil</keyword>
<dbReference type="EMBL" id="JAZDUA010000003">
    <property type="protein sequence ID" value="KAK7874373.1"/>
    <property type="molecule type" value="Genomic_DNA"/>
</dbReference>
<evidence type="ECO:0008006" key="8">
    <source>
        <dbReference type="Google" id="ProtNLM"/>
    </source>
</evidence>
<reference evidence="6 7" key="1">
    <citation type="submission" date="2024-03" db="EMBL/GenBank/DDBJ databases">
        <title>The genome assembly and annotation of the cricket Gryllus longicercus Weissman &amp; Gray.</title>
        <authorList>
            <person name="Szrajer S."/>
            <person name="Gray D."/>
            <person name="Ylla G."/>
        </authorList>
    </citation>
    <scope>NUCLEOTIDE SEQUENCE [LARGE SCALE GENOMIC DNA]</scope>
    <source>
        <strain evidence="6">DAG 2021-001</strain>
        <tissue evidence="6">Whole body minus gut</tissue>
    </source>
</reference>
<proteinExistence type="predicted"/>
<accession>A0AAN9W187</accession>
<evidence type="ECO:0000256" key="4">
    <source>
        <dbReference type="SAM" id="Coils"/>
    </source>
</evidence>
<evidence type="ECO:0000313" key="6">
    <source>
        <dbReference type="EMBL" id="KAK7874373.1"/>
    </source>
</evidence>
<gene>
    <name evidence="6" type="ORF">R5R35_007835</name>
</gene>
<dbReference type="PANTHER" id="PTHR28664">
    <property type="entry name" value="TIGHT JUNCTION-ASSOCIATED PROTEIN 1"/>
    <property type="match status" value="1"/>
</dbReference>
<feature type="coiled-coil region" evidence="4">
    <location>
        <begin position="101"/>
        <end position="142"/>
    </location>
</feature>
<dbReference type="GO" id="GO:0016020">
    <property type="term" value="C:membrane"/>
    <property type="evidence" value="ECO:0007669"/>
    <property type="project" value="UniProtKB-SubCell"/>
</dbReference>